<dbReference type="Pfam" id="PF04264">
    <property type="entry name" value="YceI"/>
    <property type="match status" value="1"/>
</dbReference>
<reference evidence="3 4" key="1">
    <citation type="submission" date="2018-04" db="EMBL/GenBank/DDBJ databases">
        <title>Genomic Encyclopedia of Type Strains, Phase IV (KMG-IV): sequencing the most valuable type-strain genomes for metagenomic binning, comparative biology and taxonomic classification.</title>
        <authorList>
            <person name="Goeker M."/>
        </authorList>
    </citation>
    <scope>NUCLEOTIDE SEQUENCE [LARGE SCALE GENOMIC DNA]</scope>
    <source>
        <strain evidence="3 4">DSM 104150</strain>
    </source>
</reference>
<organism evidence="3 4">
    <name type="scientific">Sinimarinibacterium flocculans</name>
    <dbReference type="NCBI Taxonomy" id="985250"/>
    <lineage>
        <taxon>Bacteria</taxon>
        <taxon>Pseudomonadati</taxon>
        <taxon>Pseudomonadota</taxon>
        <taxon>Gammaproteobacteria</taxon>
        <taxon>Nevskiales</taxon>
        <taxon>Nevskiaceae</taxon>
        <taxon>Sinimarinibacterium</taxon>
    </lineage>
</organism>
<evidence type="ECO:0000259" key="2">
    <source>
        <dbReference type="SMART" id="SM00867"/>
    </source>
</evidence>
<gene>
    <name evidence="3" type="ORF">C8D93_111134</name>
</gene>
<keyword evidence="1" id="KW-0732">Signal</keyword>
<evidence type="ECO:0000313" key="4">
    <source>
        <dbReference type="Proteomes" id="UP000248330"/>
    </source>
</evidence>
<dbReference type="PANTHER" id="PTHR34406:SF2">
    <property type="entry name" value="PERIPLASMIC PROTEIN"/>
    <property type="match status" value="1"/>
</dbReference>
<evidence type="ECO:0000256" key="1">
    <source>
        <dbReference type="SAM" id="SignalP"/>
    </source>
</evidence>
<proteinExistence type="predicted"/>
<dbReference type="SUPFAM" id="SSF101874">
    <property type="entry name" value="YceI-like"/>
    <property type="match status" value="1"/>
</dbReference>
<feature type="domain" description="Lipid/polyisoprenoid-binding YceI-like" evidence="2">
    <location>
        <begin position="22"/>
        <end position="185"/>
    </location>
</feature>
<dbReference type="PANTHER" id="PTHR34406">
    <property type="entry name" value="PROTEIN YCEI"/>
    <property type="match status" value="1"/>
</dbReference>
<dbReference type="OrthoDB" id="9811006at2"/>
<protein>
    <submittedName>
        <fullName evidence="3">Polyisoprenoid-binding protein YceI</fullName>
    </submittedName>
</protein>
<dbReference type="AlphaFoldDB" id="A0A318E2K9"/>
<dbReference type="InterPro" id="IPR036761">
    <property type="entry name" value="TTHA0802/YceI-like_sf"/>
</dbReference>
<sequence length="187" mass="20286">MKNPFLVTALCALSFGAAAADTYVIEPTHTYPMFEISHLGFSTTRGGFDKTEGTIVLDMAKKSGSVDITIDATSLSTPVPKLDAHLKNEDFFDVAKYPTITFKSDQLVFEGETLTSVTGDLTMHGVTKPVTLAVTHFVCKDHPMTKKPHCGADAEATIQRSEWGISTYSPAVGEDVKLKIQVEATRQ</sequence>
<dbReference type="Proteomes" id="UP000248330">
    <property type="component" value="Unassembled WGS sequence"/>
</dbReference>
<dbReference type="EMBL" id="QICN01000011">
    <property type="protein sequence ID" value="PXV64962.1"/>
    <property type="molecule type" value="Genomic_DNA"/>
</dbReference>
<dbReference type="RefSeq" id="WP_110266505.1">
    <property type="nucleotide sequence ID" value="NZ_CAWNXA010000011.1"/>
</dbReference>
<dbReference type="Gene3D" id="2.40.128.110">
    <property type="entry name" value="Lipid/polyisoprenoid-binding, YceI-like"/>
    <property type="match status" value="1"/>
</dbReference>
<name>A0A318E2K9_9GAMM</name>
<comment type="caution">
    <text evidence="3">The sequence shown here is derived from an EMBL/GenBank/DDBJ whole genome shotgun (WGS) entry which is preliminary data.</text>
</comment>
<feature type="signal peptide" evidence="1">
    <location>
        <begin position="1"/>
        <end position="19"/>
    </location>
</feature>
<evidence type="ECO:0000313" key="3">
    <source>
        <dbReference type="EMBL" id="PXV64962.1"/>
    </source>
</evidence>
<dbReference type="InterPro" id="IPR007372">
    <property type="entry name" value="Lipid/polyisoprenoid-bd_YceI"/>
</dbReference>
<dbReference type="SMART" id="SM00867">
    <property type="entry name" value="YceI"/>
    <property type="match status" value="1"/>
</dbReference>
<feature type="chain" id="PRO_5016453641" evidence="1">
    <location>
        <begin position="20"/>
        <end position="187"/>
    </location>
</feature>
<accession>A0A318E2K9</accession>
<keyword evidence="4" id="KW-1185">Reference proteome</keyword>